<evidence type="ECO:0000313" key="1">
    <source>
        <dbReference type="EMBL" id="CAG8629022.1"/>
    </source>
</evidence>
<feature type="non-terminal residue" evidence="1">
    <location>
        <position position="77"/>
    </location>
</feature>
<dbReference type="EMBL" id="CAJVPU010013034">
    <property type="protein sequence ID" value="CAG8629022.1"/>
    <property type="molecule type" value="Genomic_DNA"/>
</dbReference>
<keyword evidence="2" id="KW-1185">Reference proteome</keyword>
<accession>A0ACA9N1U0</accession>
<proteinExistence type="predicted"/>
<gene>
    <name evidence="1" type="ORF">DHETER_LOCUS8326</name>
</gene>
<comment type="caution">
    <text evidence="1">The sequence shown here is derived from an EMBL/GenBank/DDBJ whole genome shotgun (WGS) entry which is preliminary data.</text>
</comment>
<dbReference type="Proteomes" id="UP000789702">
    <property type="component" value="Unassembled WGS sequence"/>
</dbReference>
<sequence>MIKRSNARSELSVEDKKKPSSQELKNDITEELVQKLEKMLIITYILMSTEIVKNTQRFSKNNKQKKIPVRADTNEAN</sequence>
<name>A0ACA9N1U0_9GLOM</name>
<protein>
    <submittedName>
        <fullName evidence="1">14596_t:CDS:1</fullName>
    </submittedName>
</protein>
<organism evidence="1 2">
    <name type="scientific">Dentiscutata heterogama</name>
    <dbReference type="NCBI Taxonomy" id="1316150"/>
    <lineage>
        <taxon>Eukaryota</taxon>
        <taxon>Fungi</taxon>
        <taxon>Fungi incertae sedis</taxon>
        <taxon>Mucoromycota</taxon>
        <taxon>Glomeromycotina</taxon>
        <taxon>Glomeromycetes</taxon>
        <taxon>Diversisporales</taxon>
        <taxon>Gigasporaceae</taxon>
        <taxon>Dentiscutata</taxon>
    </lineage>
</organism>
<evidence type="ECO:0000313" key="2">
    <source>
        <dbReference type="Proteomes" id="UP000789702"/>
    </source>
</evidence>
<reference evidence="1" key="1">
    <citation type="submission" date="2021-06" db="EMBL/GenBank/DDBJ databases">
        <authorList>
            <person name="Kallberg Y."/>
            <person name="Tangrot J."/>
            <person name="Rosling A."/>
        </authorList>
    </citation>
    <scope>NUCLEOTIDE SEQUENCE</scope>
    <source>
        <strain evidence="1">IL203A</strain>
    </source>
</reference>